<evidence type="ECO:0000256" key="7">
    <source>
        <dbReference type="ARBA" id="ARBA00023239"/>
    </source>
</evidence>
<dbReference type="PROSITE" id="PS51273">
    <property type="entry name" value="GATASE_TYPE_1"/>
    <property type="match status" value="1"/>
</dbReference>
<evidence type="ECO:0000256" key="3">
    <source>
        <dbReference type="ARBA" id="ARBA00022605"/>
    </source>
</evidence>
<dbReference type="PIRSF" id="PIRSF000495">
    <property type="entry name" value="Amidotransf_hisH"/>
    <property type="match status" value="1"/>
</dbReference>
<comment type="pathway">
    <text evidence="1 10">Amino-acid biosynthesis; L-histidine biosynthesis; L-histidine from 5-phospho-alpha-D-ribose 1-diphosphate: step 5/9.</text>
</comment>
<dbReference type="EC" id="4.3.2.10" evidence="10"/>
<evidence type="ECO:0000256" key="9">
    <source>
        <dbReference type="ARBA" id="ARBA00049534"/>
    </source>
</evidence>
<evidence type="ECO:0000256" key="5">
    <source>
        <dbReference type="ARBA" id="ARBA00022962"/>
    </source>
</evidence>
<dbReference type="SUPFAM" id="SSF52317">
    <property type="entry name" value="Class I glutamine amidotransferase-like"/>
    <property type="match status" value="1"/>
</dbReference>
<feature type="active site" evidence="10">
    <location>
        <position position="183"/>
    </location>
</feature>
<organism evidence="12 13">
    <name type="scientific">Novosphingobium jiangmenense</name>
    <dbReference type="NCBI Taxonomy" id="2791981"/>
    <lineage>
        <taxon>Bacteria</taxon>
        <taxon>Pseudomonadati</taxon>
        <taxon>Pseudomonadota</taxon>
        <taxon>Alphaproteobacteria</taxon>
        <taxon>Sphingomonadales</taxon>
        <taxon>Sphingomonadaceae</taxon>
        <taxon>Novosphingobium</taxon>
    </lineage>
</organism>
<dbReference type="InterPro" id="IPR029062">
    <property type="entry name" value="Class_I_gatase-like"/>
</dbReference>
<sequence length="204" mass="22578">MIRVLDYGVGNVKALLNVLHSRGVQAERATCPEELRDAAGLVLPGVGAFDHAMQRLNASGLRSELERLVLEEKRPLLGICIGMHMLSQGSDEGIEPGLGWLEGRARRLDSGDAALRLPHMGWNELQVMQLDPLIGAKNRQRFYFLHSFHLDGIARNEIVAKTSYGIEFPSMVRKGTIWGVQFHPEKSHRSGEGLLLSFAREAGC</sequence>
<feature type="active site" evidence="10">
    <location>
        <position position="185"/>
    </location>
</feature>
<dbReference type="CDD" id="cd01748">
    <property type="entry name" value="GATase1_IGP_Synthase"/>
    <property type="match status" value="1"/>
</dbReference>
<keyword evidence="13" id="KW-1185">Reference proteome</keyword>
<evidence type="ECO:0000256" key="10">
    <source>
        <dbReference type="HAMAP-Rule" id="MF_00278"/>
    </source>
</evidence>
<reference evidence="12 13" key="1">
    <citation type="submission" date="2020-11" db="EMBL/GenBank/DDBJ databases">
        <title>The genome sequence of Novosphingobium sp. 1Y9A.</title>
        <authorList>
            <person name="Liu Y."/>
        </authorList>
    </citation>
    <scope>NUCLEOTIDE SEQUENCE [LARGE SCALE GENOMIC DNA]</scope>
    <source>
        <strain evidence="12 13">1Y9A</strain>
    </source>
</reference>
<evidence type="ECO:0000256" key="8">
    <source>
        <dbReference type="ARBA" id="ARBA00047838"/>
    </source>
</evidence>
<comment type="subcellular location">
    <subcellularLocation>
        <location evidence="10">Cytoplasm</location>
    </subcellularLocation>
</comment>
<keyword evidence="4 10" id="KW-0378">Hydrolase</keyword>
<evidence type="ECO:0000256" key="1">
    <source>
        <dbReference type="ARBA" id="ARBA00005091"/>
    </source>
</evidence>
<comment type="function">
    <text evidence="10">IGPS catalyzes the conversion of PRFAR and glutamine to IGP, AICAR and glutamate. The HisH subunit catalyzes the hydrolysis of glutamine to glutamate and ammonia as part of the synthesis of IGP and AICAR. The resulting ammonia molecule is channeled to the active site of HisF.</text>
</comment>
<evidence type="ECO:0000259" key="11">
    <source>
        <dbReference type="Pfam" id="PF00117"/>
    </source>
</evidence>
<dbReference type="HAMAP" id="MF_00278">
    <property type="entry name" value="HisH"/>
    <property type="match status" value="1"/>
</dbReference>
<dbReference type="PANTHER" id="PTHR42701:SF1">
    <property type="entry name" value="IMIDAZOLE GLYCEROL PHOSPHATE SYNTHASE SUBUNIT HISH"/>
    <property type="match status" value="1"/>
</dbReference>
<dbReference type="Gene3D" id="3.40.50.880">
    <property type="match status" value="1"/>
</dbReference>
<name>A0ABS0HJH5_9SPHN</name>
<dbReference type="InterPro" id="IPR017926">
    <property type="entry name" value="GATASE"/>
</dbReference>
<feature type="domain" description="Glutamine amidotransferase" evidence="11">
    <location>
        <begin position="4"/>
        <end position="192"/>
    </location>
</feature>
<feature type="active site" description="Nucleophile" evidence="10">
    <location>
        <position position="80"/>
    </location>
</feature>
<evidence type="ECO:0000256" key="2">
    <source>
        <dbReference type="ARBA" id="ARBA00011152"/>
    </source>
</evidence>
<dbReference type="NCBIfam" id="TIGR01855">
    <property type="entry name" value="IMP_synth_hisH"/>
    <property type="match status" value="1"/>
</dbReference>
<dbReference type="Pfam" id="PF00117">
    <property type="entry name" value="GATase"/>
    <property type="match status" value="1"/>
</dbReference>
<evidence type="ECO:0000256" key="6">
    <source>
        <dbReference type="ARBA" id="ARBA00023102"/>
    </source>
</evidence>
<dbReference type="PANTHER" id="PTHR42701">
    <property type="entry name" value="IMIDAZOLE GLYCEROL PHOSPHATE SYNTHASE SUBUNIT HISH"/>
    <property type="match status" value="1"/>
</dbReference>
<accession>A0ABS0HJH5</accession>
<comment type="caution">
    <text evidence="12">The sequence shown here is derived from an EMBL/GenBank/DDBJ whole genome shotgun (WGS) entry which is preliminary data.</text>
</comment>
<dbReference type="EC" id="3.5.1.2" evidence="10"/>
<dbReference type="Proteomes" id="UP000600799">
    <property type="component" value="Unassembled WGS sequence"/>
</dbReference>
<keyword evidence="3 10" id="KW-0028">Amino-acid biosynthesis</keyword>
<dbReference type="InterPro" id="IPR010139">
    <property type="entry name" value="Imidazole-glycPsynth_HisH"/>
</dbReference>
<comment type="catalytic activity">
    <reaction evidence="8 10">
        <text>5-[(5-phospho-1-deoxy-D-ribulos-1-ylimino)methylamino]-1-(5-phospho-beta-D-ribosyl)imidazole-4-carboxamide + L-glutamine = D-erythro-1-(imidazol-4-yl)glycerol 3-phosphate + 5-amino-1-(5-phospho-beta-D-ribosyl)imidazole-4-carboxamide + L-glutamate + H(+)</text>
        <dbReference type="Rhea" id="RHEA:24793"/>
        <dbReference type="ChEBI" id="CHEBI:15378"/>
        <dbReference type="ChEBI" id="CHEBI:29985"/>
        <dbReference type="ChEBI" id="CHEBI:58278"/>
        <dbReference type="ChEBI" id="CHEBI:58359"/>
        <dbReference type="ChEBI" id="CHEBI:58475"/>
        <dbReference type="ChEBI" id="CHEBI:58525"/>
        <dbReference type="EC" id="4.3.2.10"/>
    </reaction>
</comment>
<evidence type="ECO:0000313" key="12">
    <source>
        <dbReference type="EMBL" id="MBF9152151.1"/>
    </source>
</evidence>
<dbReference type="EMBL" id="JADQDC010000010">
    <property type="protein sequence ID" value="MBF9152151.1"/>
    <property type="molecule type" value="Genomic_DNA"/>
</dbReference>
<comment type="catalytic activity">
    <reaction evidence="9 10">
        <text>L-glutamine + H2O = L-glutamate + NH4(+)</text>
        <dbReference type="Rhea" id="RHEA:15889"/>
        <dbReference type="ChEBI" id="CHEBI:15377"/>
        <dbReference type="ChEBI" id="CHEBI:28938"/>
        <dbReference type="ChEBI" id="CHEBI:29985"/>
        <dbReference type="ChEBI" id="CHEBI:58359"/>
        <dbReference type="EC" id="3.5.1.2"/>
    </reaction>
</comment>
<keyword evidence="7 10" id="KW-0456">Lyase</keyword>
<proteinExistence type="inferred from homology"/>
<dbReference type="RefSeq" id="WP_196276472.1">
    <property type="nucleotide sequence ID" value="NZ_JADQDC010000010.1"/>
</dbReference>
<evidence type="ECO:0000256" key="4">
    <source>
        <dbReference type="ARBA" id="ARBA00022801"/>
    </source>
</evidence>
<keyword evidence="5 10" id="KW-0315">Glutamine amidotransferase</keyword>
<protein>
    <recommendedName>
        <fullName evidence="10">Imidazole glycerol phosphate synthase subunit HisH</fullName>
        <ecNumber evidence="10">4.3.2.10</ecNumber>
    </recommendedName>
    <alternativeName>
        <fullName evidence="10">IGP synthase glutaminase subunit</fullName>
        <ecNumber evidence="10">3.5.1.2</ecNumber>
    </alternativeName>
    <alternativeName>
        <fullName evidence="10">IGP synthase subunit HisH</fullName>
    </alternativeName>
    <alternativeName>
        <fullName evidence="10">ImGP synthase subunit HisH</fullName>
        <shortName evidence="10">IGPS subunit HisH</shortName>
    </alternativeName>
</protein>
<keyword evidence="6 10" id="KW-0368">Histidine biosynthesis</keyword>
<keyword evidence="10" id="KW-0963">Cytoplasm</keyword>
<gene>
    <name evidence="10 12" type="primary">hisH</name>
    <name evidence="12" type="ORF">I2488_14160</name>
</gene>
<evidence type="ECO:0000313" key="13">
    <source>
        <dbReference type="Proteomes" id="UP000600799"/>
    </source>
</evidence>
<comment type="subunit">
    <text evidence="2 10">Heterodimer of HisH and HisF.</text>
</comment>